<dbReference type="EMBL" id="CP137573">
    <property type="protein sequence ID" value="WOX23871.1"/>
    <property type="molecule type" value="Genomic_DNA"/>
</dbReference>
<proteinExistence type="predicted"/>
<evidence type="ECO:0000256" key="1">
    <source>
        <dbReference type="SAM" id="SignalP"/>
    </source>
</evidence>
<keyword evidence="1" id="KW-0732">Signal</keyword>
<name>A0ABZ0LXI5_9ACTN</name>
<protein>
    <recommendedName>
        <fullName evidence="4">Flp pilus assembly protein RcpC/CpaB domain-containing protein</fullName>
    </recommendedName>
</protein>
<evidence type="ECO:0000313" key="2">
    <source>
        <dbReference type="EMBL" id="WOX23871.1"/>
    </source>
</evidence>
<gene>
    <name evidence="2" type="ORF">R2D22_21775</name>
</gene>
<evidence type="ECO:0000313" key="3">
    <source>
        <dbReference type="Proteomes" id="UP001301731"/>
    </source>
</evidence>
<dbReference type="Proteomes" id="UP001301731">
    <property type="component" value="Chromosome"/>
</dbReference>
<feature type="signal peptide" evidence="1">
    <location>
        <begin position="1"/>
        <end position="45"/>
    </location>
</feature>
<organism evidence="2 3">
    <name type="scientific">Streptomyces solicathayae</name>
    <dbReference type="NCBI Taxonomy" id="3081768"/>
    <lineage>
        <taxon>Bacteria</taxon>
        <taxon>Bacillati</taxon>
        <taxon>Actinomycetota</taxon>
        <taxon>Actinomycetes</taxon>
        <taxon>Kitasatosporales</taxon>
        <taxon>Streptomycetaceae</taxon>
        <taxon>Streptomyces</taxon>
    </lineage>
</organism>
<accession>A0ABZ0LXI5</accession>
<reference evidence="2 3" key="1">
    <citation type="submission" date="2023-10" db="EMBL/GenBank/DDBJ databases">
        <title>The genome sequence of Streptomyces sp. HUAS YS2.</title>
        <authorList>
            <person name="Mo P."/>
        </authorList>
    </citation>
    <scope>NUCLEOTIDE SEQUENCE [LARGE SCALE GENOMIC DNA]</scope>
    <source>
        <strain evidence="2 3">HUAS YS2</strain>
    </source>
</reference>
<dbReference type="RefSeq" id="WP_318106225.1">
    <property type="nucleotide sequence ID" value="NZ_CP137573.1"/>
</dbReference>
<keyword evidence="3" id="KW-1185">Reference proteome</keyword>
<feature type="chain" id="PRO_5045191137" description="Flp pilus assembly protein RcpC/CpaB domain-containing protein" evidence="1">
    <location>
        <begin position="46"/>
        <end position="166"/>
    </location>
</feature>
<sequence length="166" mass="17058">MPEPSAVPQFAPLRVRGGRRRLRRTLRRRRRTPAAVLATAAVALAAGGAASAVSADSPAERNALAREKRKPPAVRLVAAPVRIADAATVRLLRPGDRVDVIAAANSPTGTETDAHVVATGARVAEVPRTSETRPDGGALVVLSVPRSTATVLAGAGATSRLAVTLC</sequence>
<evidence type="ECO:0008006" key="4">
    <source>
        <dbReference type="Google" id="ProtNLM"/>
    </source>
</evidence>